<proteinExistence type="predicted"/>
<dbReference type="CDD" id="cd06529">
    <property type="entry name" value="S24_LexA-like"/>
    <property type="match status" value="1"/>
</dbReference>
<dbReference type="eggNOG" id="COG2932">
    <property type="taxonomic scope" value="Bacteria"/>
</dbReference>
<keyword evidence="6" id="KW-1185">Reference proteome</keyword>
<evidence type="ECO:0000313" key="6">
    <source>
        <dbReference type="Proteomes" id="UP000009071"/>
    </source>
</evidence>
<dbReference type="PANTHER" id="PTHR40661">
    <property type="match status" value="1"/>
</dbReference>
<dbReference type="Proteomes" id="UP000009071">
    <property type="component" value="Chromosome"/>
</dbReference>
<protein>
    <recommendedName>
        <fullName evidence="4">Peptidase S24/S26A/S26B/S26C domain-containing protein</fullName>
    </recommendedName>
</protein>
<sequence length="269" mass="28650">MVLLGVLLKGKVMTLAGSLAPSDEKAATAEFQEIFTRLKLATGAGTDTELAKALGIKQGAVSAAKRSLQIPPVWIAKVSKGFSVSADWLFYGTGPMERGGAAVASGPGQTTGAIPADAPPWMAPEAAPSMGYTLVPKVQARLAAGSGSLETEGEVIGYYAFKTDFLRRKGRPQKMVLMDVAGDSMEPILLDRDTVLIDESQNAIISGGLFAVGVEQEVFVKYLDRIPGKLVLRSKNSDYQPIEVDMNGDLAASVRIIGRVVWSCREYVR</sequence>
<dbReference type="InterPro" id="IPR010982">
    <property type="entry name" value="Lambda_DNA-bd_dom_sf"/>
</dbReference>
<dbReference type="Gene3D" id="1.10.260.40">
    <property type="entry name" value="lambda repressor-like DNA-binding domains"/>
    <property type="match status" value="1"/>
</dbReference>
<dbReference type="InterPro" id="IPR015927">
    <property type="entry name" value="Peptidase_S24_S26A/B/C"/>
</dbReference>
<dbReference type="InterPro" id="IPR036286">
    <property type="entry name" value="LexA/Signal_pep-like_sf"/>
</dbReference>
<dbReference type="Gene3D" id="2.10.109.10">
    <property type="entry name" value="Umud Fragment, subunit A"/>
    <property type="match status" value="1"/>
</dbReference>
<feature type="domain" description="Peptidase S24/S26A/S26B/S26C" evidence="4">
    <location>
        <begin position="140"/>
        <end position="261"/>
    </location>
</feature>
<evidence type="ECO:0000256" key="3">
    <source>
        <dbReference type="ARBA" id="ARBA00023163"/>
    </source>
</evidence>
<name>C4XNG3_SOLM1</name>
<gene>
    <name evidence="5" type="ordered locus">DMR_14470</name>
</gene>
<dbReference type="EMBL" id="AP010904">
    <property type="protein sequence ID" value="BAH74938.1"/>
    <property type="molecule type" value="Genomic_DNA"/>
</dbReference>
<dbReference type="AlphaFoldDB" id="C4XNG3"/>
<evidence type="ECO:0000313" key="5">
    <source>
        <dbReference type="EMBL" id="BAH74938.1"/>
    </source>
</evidence>
<evidence type="ECO:0000259" key="4">
    <source>
        <dbReference type="Pfam" id="PF00717"/>
    </source>
</evidence>
<evidence type="ECO:0000256" key="2">
    <source>
        <dbReference type="ARBA" id="ARBA00023125"/>
    </source>
</evidence>
<dbReference type="GO" id="GO:0003677">
    <property type="term" value="F:DNA binding"/>
    <property type="evidence" value="ECO:0007669"/>
    <property type="project" value="UniProtKB-KW"/>
</dbReference>
<keyword evidence="2" id="KW-0238">DNA-binding</keyword>
<dbReference type="SUPFAM" id="SSF51306">
    <property type="entry name" value="LexA/Signal peptidase"/>
    <property type="match status" value="1"/>
</dbReference>
<accession>C4XNG3</accession>
<dbReference type="InterPro" id="IPR039418">
    <property type="entry name" value="LexA-like"/>
</dbReference>
<dbReference type="PANTHER" id="PTHR40661:SF3">
    <property type="entry name" value="FELS-1 PROPHAGE TRANSCRIPTIONAL REGULATOR"/>
    <property type="match status" value="1"/>
</dbReference>
<dbReference type="KEGG" id="dma:DMR_14470"/>
<keyword evidence="1" id="KW-0805">Transcription regulation</keyword>
<keyword evidence="3" id="KW-0804">Transcription</keyword>
<evidence type="ECO:0000256" key="1">
    <source>
        <dbReference type="ARBA" id="ARBA00023015"/>
    </source>
</evidence>
<dbReference type="STRING" id="573370.DMR_14470"/>
<reference evidence="5 6" key="1">
    <citation type="journal article" date="2009" name="Genome Res.">
        <title>Whole genome sequence of Desulfovibrio magneticus strain RS-1 revealed common gene clusters in magnetotactic bacteria.</title>
        <authorList>
            <person name="Nakazawa H."/>
            <person name="Arakaki A."/>
            <person name="Narita-Yamada S."/>
            <person name="Yashiro I."/>
            <person name="Jinno K."/>
            <person name="Aoki N."/>
            <person name="Tsuruyama A."/>
            <person name="Okamura Y."/>
            <person name="Tanikawa S."/>
            <person name="Fujita N."/>
            <person name="Takeyama H."/>
            <person name="Matsunaga T."/>
        </authorList>
    </citation>
    <scope>NUCLEOTIDE SEQUENCE [LARGE SCALE GENOMIC DNA]</scope>
    <source>
        <strain evidence="6">ATCC 700980 / DSM 13731 / RS-1</strain>
    </source>
</reference>
<dbReference type="Pfam" id="PF00717">
    <property type="entry name" value="Peptidase_S24"/>
    <property type="match status" value="1"/>
</dbReference>
<dbReference type="HOGENOM" id="CLU_066192_1_2_7"/>
<organism evidence="5 6">
    <name type="scientific">Solidesulfovibrio magneticus (strain ATCC 700980 / DSM 13731 / RS-1)</name>
    <name type="common">Desulfovibrio magneticus</name>
    <dbReference type="NCBI Taxonomy" id="573370"/>
    <lineage>
        <taxon>Bacteria</taxon>
        <taxon>Pseudomonadati</taxon>
        <taxon>Thermodesulfobacteriota</taxon>
        <taxon>Desulfovibrionia</taxon>
        <taxon>Desulfovibrionales</taxon>
        <taxon>Desulfovibrionaceae</taxon>
        <taxon>Solidesulfovibrio</taxon>
    </lineage>
</organism>